<feature type="domain" description="RecA family profile 1" evidence="9">
    <location>
        <begin position="188"/>
        <end position="522"/>
    </location>
</feature>
<dbReference type="InterPro" id="IPR020588">
    <property type="entry name" value="RecA_ATP-bd"/>
</dbReference>
<keyword evidence="6" id="KW-0539">Nucleus</keyword>
<comment type="caution">
    <text evidence="10">The sequence shown here is derived from an EMBL/GenBank/DDBJ whole genome shotgun (WGS) entry which is preliminary data.</text>
</comment>
<dbReference type="GO" id="GO:0005657">
    <property type="term" value="C:replication fork"/>
    <property type="evidence" value="ECO:0007669"/>
    <property type="project" value="TreeGrafter"/>
</dbReference>
<keyword evidence="3" id="KW-0227">DNA damage</keyword>
<evidence type="ECO:0000256" key="7">
    <source>
        <dbReference type="ARBA" id="ARBA00040674"/>
    </source>
</evidence>
<dbReference type="InterPro" id="IPR052093">
    <property type="entry name" value="HR_Repair_Mediator"/>
</dbReference>
<dbReference type="GO" id="GO:0007131">
    <property type="term" value="P:reciprocal meiotic recombination"/>
    <property type="evidence" value="ECO:0007669"/>
    <property type="project" value="TreeGrafter"/>
</dbReference>
<name>A0A0N0DW50_LEPPY</name>
<dbReference type="VEuPathDB" id="TriTrypDB:LpyrH10_07_2260"/>
<dbReference type="GO" id="GO:0033065">
    <property type="term" value="C:Rad51C-XRCC3 complex"/>
    <property type="evidence" value="ECO:0007669"/>
    <property type="project" value="TreeGrafter"/>
</dbReference>
<dbReference type="GO" id="GO:0000707">
    <property type="term" value="P:meiotic DNA recombinase assembly"/>
    <property type="evidence" value="ECO:0007669"/>
    <property type="project" value="TreeGrafter"/>
</dbReference>
<keyword evidence="5" id="KW-0234">DNA repair</keyword>
<evidence type="ECO:0000256" key="5">
    <source>
        <dbReference type="ARBA" id="ARBA00023204"/>
    </source>
</evidence>
<dbReference type="EMBL" id="LGTL01000007">
    <property type="protein sequence ID" value="KPA81054.1"/>
    <property type="molecule type" value="Genomic_DNA"/>
</dbReference>
<dbReference type="Gene3D" id="3.40.50.300">
    <property type="entry name" value="P-loop containing nucleotide triphosphate hydrolases"/>
    <property type="match status" value="1"/>
</dbReference>
<dbReference type="SUPFAM" id="SSF52540">
    <property type="entry name" value="P-loop containing nucleoside triphosphate hydrolases"/>
    <property type="match status" value="1"/>
</dbReference>
<keyword evidence="11" id="KW-1185">Reference proteome</keyword>
<feature type="region of interest" description="Disordered" evidence="8">
    <location>
        <begin position="279"/>
        <end position="370"/>
    </location>
</feature>
<evidence type="ECO:0000259" key="9">
    <source>
        <dbReference type="PROSITE" id="PS50162"/>
    </source>
</evidence>
<dbReference type="OMA" id="VSCAMPV"/>
<keyword evidence="4" id="KW-0067">ATP-binding</keyword>
<dbReference type="GO" id="GO:0008821">
    <property type="term" value="F:crossover junction DNA endonuclease activity"/>
    <property type="evidence" value="ECO:0007669"/>
    <property type="project" value="TreeGrafter"/>
</dbReference>
<evidence type="ECO:0000256" key="8">
    <source>
        <dbReference type="SAM" id="MobiDB-lite"/>
    </source>
</evidence>
<dbReference type="Pfam" id="PF08423">
    <property type="entry name" value="Rad51"/>
    <property type="match status" value="1"/>
</dbReference>
<reference evidence="10 11" key="1">
    <citation type="submission" date="2015-07" db="EMBL/GenBank/DDBJ databases">
        <title>High-quality genome of monoxenous trypanosomatid Leptomonas pyrrhocoris.</title>
        <authorList>
            <person name="Flegontov P."/>
            <person name="Butenko A."/>
            <person name="Firsov S."/>
            <person name="Vlcek C."/>
            <person name="Logacheva M.D."/>
            <person name="Field M."/>
            <person name="Filatov D."/>
            <person name="Flegontova O."/>
            <person name="Gerasimov E."/>
            <person name="Jackson A.P."/>
            <person name="Kelly S."/>
            <person name="Opperdoes F."/>
            <person name="O'Reilly A."/>
            <person name="Votypka J."/>
            <person name="Yurchenko V."/>
            <person name="Lukes J."/>
        </authorList>
    </citation>
    <scope>NUCLEOTIDE SEQUENCE [LARGE SCALE GENOMIC DNA]</scope>
    <source>
        <strain evidence="10">H10</strain>
    </source>
</reference>
<sequence>MATIECCVSLSNATKAKLQDTGILYLADLTRLLNCDDDLGEDARSTQVLANLKRRVTQRLLLQVREADTLSKLADENGAGPASATAMDTTAVTPIDSVAFFTEKEVDEVVEAVREVREENAEFLRRHDINGSSYVSTISAAVAGCSSSLSNSSAEKSSVTLKGAARIPGCRSLREILADATERQLRGQATHATTFSRALDTLLGGGVAVGGVSEVSGPPGVGKTQLLMQLAVSCAMPVDFGGLGGTCVFVDTEGSFVAERLEQMATAAAALVATILAKSNPRHGPRDSARPGDAGDNQSTHPHPNHRSPLCEALTRKRTRSASLGTAARNTDESEDKPLLPVVTDGEPTASTSRSATAKAAAMRRPPTAPNDFTVASVLQRVRYVRVTELTDFLAFLYSLPLWLSSEQSTVPTAGSPTATGGDSPLQCDVGDVPVRMVLVDSIALPFRAADTFEKSASSCEDTYGSTSSGLTSPLSGVNGASHGALSKQGLWQRSRLLYQCSTTLEELASSYQLAVVVSNHMTTKLLRPTTNNGQASRDAESNNSFTRQTVLIPALGDAWGHGLSTRLLLTYHHYDLPSCAFMSGTTDTPQEDDKGCQEDIVYSTATSILPSTAPSLVDRVVQHRVARLLKASGRPRCETCFLITSKGVRDVRKDMVRKWVAPQSSATN</sequence>
<dbReference type="PANTHER" id="PTHR46239">
    <property type="entry name" value="DNA REPAIR PROTEIN RAD51 HOMOLOG 3 RAD51C"/>
    <property type="match status" value="1"/>
</dbReference>
<proteinExistence type="predicted"/>
<dbReference type="OrthoDB" id="5957327at2759"/>
<dbReference type="AlphaFoldDB" id="A0A0N0DW50"/>
<keyword evidence="2" id="KW-0547">Nucleotide-binding</keyword>
<evidence type="ECO:0000313" key="10">
    <source>
        <dbReference type="EMBL" id="KPA81054.1"/>
    </source>
</evidence>
<dbReference type="GO" id="GO:0005524">
    <property type="term" value="F:ATP binding"/>
    <property type="evidence" value="ECO:0007669"/>
    <property type="project" value="UniProtKB-KW"/>
</dbReference>
<protein>
    <recommendedName>
        <fullName evidence="7">DNA repair protein RAD51 homolog 3</fullName>
    </recommendedName>
</protein>
<evidence type="ECO:0000256" key="3">
    <source>
        <dbReference type="ARBA" id="ARBA00022763"/>
    </source>
</evidence>
<evidence type="ECO:0000256" key="2">
    <source>
        <dbReference type="ARBA" id="ARBA00022741"/>
    </source>
</evidence>
<dbReference type="PANTHER" id="PTHR46239:SF1">
    <property type="entry name" value="DNA REPAIR PROTEIN RAD51 HOMOLOG 3"/>
    <property type="match status" value="1"/>
</dbReference>
<gene>
    <name evidence="10" type="ORF">ABB37_04419</name>
</gene>
<dbReference type="GO" id="GO:0140664">
    <property type="term" value="F:ATP-dependent DNA damage sensor activity"/>
    <property type="evidence" value="ECO:0007669"/>
    <property type="project" value="InterPro"/>
</dbReference>
<dbReference type="GO" id="GO:0033063">
    <property type="term" value="C:Rad51B-Rad51C-Rad51D-XRCC2 complex"/>
    <property type="evidence" value="ECO:0007669"/>
    <property type="project" value="TreeGrafter"/>
</dbReference>
<comment type="subcellular location">
    <subcellularLocation>
        <location evidence="1">Nucleus</location>
    </subcellularLocation>
</comment>
<evidence type="ECO:0000256" key="6">
    <source>
        <dbReference type="ARBA" id="ARBA00023242"/>
    </source>
</evidence>
<dbReference type="RefSeq" id="XP_015659493.1">
    <property type="nucleotide sequence ID" value="XM_015802092.1"/>
</dbReference>
<feature type="compositionally biased region" description="Low complexity" evidence="8">
    <location>
        <begin position="348"/>
        <end position="366"/>
    </location>
</feature>
<dbReference type="InterPro" id="IPR027417">
    <property type="entry name" value="P-loop_NTPase"/>
</dbReference>
<dbReference type="GeneID" id="26904710"/>
<dbReference type="PROSITE" id="PS50162">
    <property type="entry name" value="RECA_2"/>
    <property type="match status" value="1"/>
</dbReference>
<dbReference type="Proteomes" id="UP000037923">
    <property type="component" value="Unassembled WGS sequence"/>
</dbReference>
<dbReference type="GO" id="GO:0000400">
    <property type="term" value="F:four-way junction DNA binding"/>
    <property type="evidence" value="ECO:0007669"/>
    <property type="project" value="TreeGrafter"/>
</dbReference>
<organism evidence="10 11">
    <name type="scientific">Leptomonas pyrrhocoris</name>
    <name type="common">Firebug parasite</name>
    <dbReference type="NCBI Taxonomy" id="157538"/>
    <lineage>
        <taxon>Eukaryota</taxon>
        <taxon>Discoba</taxon>
        <taxon>Euglenozoa</taxon>
        <taxon>Kinetoplastea</taxon>
        <taxon>Metakinetoplastina</taxon>
        <taxon>Trypanosomatida</taxon>
        <taxon>Trypanosomatidae</taxon>
        <taxon>Leishmaniinae</taxon>
        <taxon>Leptomonas</taxon>
    </lineage>
</organism>
<evidence type="ECO:0000256" key="1">
    <source>
        <dbReference type="ARBA" id="ARBA00004123"/>
    </source>
</evidence>
<dbReference type="InterPro" id="IPR013632">
    <property type="entry name" value="Rad51_C"/>
</dbReference>
<evidence type="ECO:0000256" key="4">
    <source>
        <dbReference type="ARBA" id="ARBA00022840"/>
    </source>
</evidence>
<evidence type="ECO:0000313" key="11">
    <source>
        <dbReference type="Proteomes" id="UP000037923"/>
    </source>
</evidence>
<accession>A0A0N0DW50</accession>